<dbReference type="PANTHER" id="PTHR11905">
    <property type="entry name" value="ADAM A DISINTEGRIN AND METALLOPROTEASE DOMAIN"/>
    <property type="match status" value="1"/>
</dbReference>
<dbReference type="AlphaFoldDB" id="A0A3L8Q791"/>
<comment type="caution">
    <text evidence="2">The sequence shown here is derived from an EMBL/GenBank/DDBJ whole genome shotgun (WGS) entry which is preliminary data.</text>
</comment>
<evidence type="ECO:0000313" key="3">
    <source>
        <dbReference type="Proteomes" id="UP000276834"/>
    </source>
</evidence>
<name>A0A3L8Q791_CHLGU</name>
<keyword evidence="1" id="KW-0812">Transmembrane</keyword>
<keyword evidence="1" id="KW-0472">Membrane</keyword>
<dbReference type="OrthoDB" id="5951731at2759"/>
<evidence type="ECO:0000313" key="2">
    <source>
        <dbReference type="EMBL" id="RLV63108.1"/>
    </source>
</evidence>
<evidence type="ECO:0008006" key="4">
    <source>
        <dbReference type="Google" id="ProtNLM"/>
    </source>
</evidence>
<gene>
    <name evidence="2" type="ORF">DV515_00018609</name>
</gene>
<proteinExistence type="predicted"/>
<organism evidence="2 3">
    <name type="scientific">Chloebia gouldiae</name>
    <name type="common">Gouldian finch</name>
    <name type="synonym">Erythrura gouldiae</name>
    <dbReference type="NCBI Taxonomy" id="44316"/>
    <lineage>
        <taxon>Eukaryota</taxon>
        <taxon>Metazoa</taxon>
        <taxon>Chordata</taxon>
        <taxon>Craniata</taxon>
        <taxon>Vertebrata</taxon>
        <taxon>Euteleostomi</taxon>
        <taxon>Archelosauria</taxon>
        <taxon>Archosauria</taxon>
        <taxon>Dinosauria</taxon>
        <taxon>Saurischia</taxon>
        <taxon>Theropoda</taxon>
        <taxon>Coelurosauria</taxon>
        <taxon>Aves</taxon>
        <taxon>Neognathae</taxon>
        <taxon>Neoaves</taxon>
        <taxon>Telluraves</taxon>
        <taxon>Australaves</taxon>
        <taxon>Passeriformes</taxon>
        <taxon>Passeroidea</taxon>
        <taxon>Passeridae</taxon>
        <taxon>Chloebia</taxon>
    </lineage>
</organism>
<dbReference type="EMBL" id="QUSF01003883">
    <property type="protein sequence ID" value="RLV63108.1"/>
    <property type="molecule type" value="Genomic_DNA"/>
</dbReference>
<accession>A0A3L8Q791</accession>
<dbReference type="Proteomes" id="UP000276834">
    <property type="component" value="Unassembled WGS sequence"/>
</dbReference>
<evidence type="ECO:0000256" key="1">
    <source>
        <dbReference type="SAM" id="Phobius"/>
    </source>
</evidence>
<feature type="transmembrane region" description="Helical" evidence="1">
    <location>
        <begin position="60"/>
        <end position="83"/>
    </location>
</feature>
<keyword evidence="3" id="KW-1185">Reference proteome</keyword>
<keyword evidence="1" id="KW-1133">Transmembrane helix</keyword>
<sequence length="145" mass="15406">MEHHCHTPLLVSKALLCPQVCNSNKNCHCDPGWAPPFCEKPGLGGSVDSGPVQSHNHESILIALVVISLFLLPALALSLSYWYRQENSLLSRWIKETRLRGACSLGPASPGLAAVGELHGPCSAVRPALGSQQLFLGNPGLPAIP</sequence>
<reference evidence="2 3" key="1">
    <citation type="journal article" date="2018" name="Proc. R. Soc. B">
        <title>A non-coding region near Follistatin controls head colour polymorphism in the Gouldian finch.</title>
        <authorList>
            <person name="Toomey M.B."/>
            <person name="Marques C.I."/>
            <person name="Andrade P."/>
            <person name="Araujo P.M."/>
            <person name="Sabatino S."/>
            <person name="Gazda M.A."/>
            <person name="Afonso S."/>
            <person name="Lopes R.J."/>
            <person name="Corbo J.C."/>
            <person name="Carneiro M."/>
        </authorList>
    </citation>
    <scope>NUCLEOTIDE SEQUENCE [LARGE SCALE GENOMIC DNA]</scope>
    <source>
        <strain evidence="2">Red01</strain>
        <tissue evidence="2">Muscle</tissue>
    </source>
</reference>
<protein>
    <recommendedName>
        <fullName evidence="4">EGF-like domain-containing protein</fullName>
    </recommendedName>
</protein>
<dbReference type="PANTHER" id="PTHR11905:SF38">
    <property type="entry name" value="DISINTEGRIN AND METALLOPROTEINASE DOMAIN-CONTAINING PROTEIN 33"/>
    <property type="match status" value="1"/>
</dbReference>